<reference evidence="3" key="1">
    <citation type="journal article" date="2019" name="Int. J. Syst. Evol. Microbiol.">
        <title>The Global Catalogue of Microorganisms (GCM) 10K type strain sequencing project: providing services to taxonomists for standard genome sequencing and annotation.</title>
        <authorList>
            <consortium name="The Broad Institute Genomics Platform"/>
            <consortium name="The Broad Institute Genome Sequencing Center for Infectious Disease"/>
            <person name="Wu L."/>
            <person name="Ma J."/>
        </authorList>
    </citation>
    <scope>NUCLEOTIDE SEQUENCE [LARGE SCALE GENOMIC DNA]</scope>
    <source>
        <strain evidence="3">JCM 16981</strain>
    </source>
</reference>
<gene>
    <name evidence="2" type="ORF">GCM10022378_09300</name>
</gene>
<sequence length="491" mass="57880">MDAYVYRFFYWKGLPMHDLYKIYSHILKRGISDRKIKSKEMNPYGKVAAANSKNQMIYNQGYTVSSVETLMSNSNVVTHFTPNVYYWLSRKNNTISGHEEKNLKQINTFVIDFDNYDIEYTDILNVGLNLELMPTLIVQTDQGFHAYFILEEPVYVTKNKNYKSLNVAKKISQNLRLAFNEEIEGVDLNCNHFGYFRCPNAHNVLFYQKDLEHTFKDLIAWSKRKSDDAREHLKVVVDNTFNTQHKQIEEAWYRKLIQQQAIHGGEDCGRDNTVFTLSLANYQSDVTFENCLNKMHQFNSMLERPLKNKEIEKTVKSAYSGKYRGASKEYIERIMKSWVNEQYKSKAFNRWYKHKKSRQDRKYSHAYEREEEIIEYINTHASNGVVRISLRSLATEFDISVTALKNVLKKSNKIKIKIVGRGRYTVTKIYTLQTLVQHAQKLKARTQLFIKDINELFRLTPSKYQRVIANILEMNTEKTSKSRIKQIRLLI</sequence>
<evidence type="ECO:0000259" key="1">
    <source>
        <dbReference type="Pfam" id="PF08708"/>
    </source>
</evidence>
<dbReference type="Pfam" id="PF08708">
    <property type="entry name" value="PriCT_1"/>
    <property type="match status" value="1"/>
</dbReference>
<accession>A0ABP7EPF7</accession>
<keyword evidence="3" id="KW-1185">Reference proteome</keyword>
<organism evidence="2 3">
    <name type="scientific">Salinicoccus jeotgali</name>
    <dbReference type="NCBI Taxonomy" id="381634"/>
    <lineage>
        <taxon>Bacteria</taxon>
        <taxon>Bacillati</taxon>
        <taxon>Bacillota</taxon>
        <taxon>Bacilli</taxon>
        <taxon>Bacillales</taxon>
        <taxon>Staphylococcaceae</taxon>
        <taxon>Salinicoccus</taxon>
    </lineage>
</organism>
<evidence type="ECO:0000313" key="3">
    <source>
        <dbReference type="Proteomes" id="UP001500920"/>
    </source>
</evidence>
<dbReference type="RefSeq" id="WP_344701891.1">
    <property type="nucleotide sequence ID" value="NZ_BAABCK010000018.1"/>
</dbReference>
<evidence type="ECO:0000313" key="2">
    <source>
        <dbReference type="EMBL" id="GAA3721337.1"/>
    </source>
</evidence>
<dbReference type="EMBL" id="BAABCK010000018">
    <property type="protein sequence ID" value="GAA3721337.1"/>
    <property type="molecule type" value="Genomic_DNA"/>
</dbReference>
<comment type="caution">
    <text evidence="2">The sequence shown here is derived from an EMBL/GenBank/DDBJ whole genome shotgun (WGS) entry which is preliminary data.</text>
</comment>
<name>A0ABP7EPF7_9STAP</name>
<feature type="domain" description="Primase C-terminal 1" evidence="1">
    <location>
        <begin position="266"/>
        <end position="324"/>
    </location>
</feature>
<dbReference type="Proteomes" id="UP001500920">
    <property type="component" value="Unassembled WGS sequence"/>
</dbReference>
<protein>
    <submittedName>
        <fullName evidence="2">Primase C-terminal domain-containing protein</fullName>
    </submittedName>
</protein>
<proteinExistence type="predicted"/>
<dbReference type="InterPro" id="IPR014820">
    <property type="entry name" value="PriCT_1"/>
</dbReference>